<evidence type="ECO:0000256" key="8">
    <source>
        <dbReference type="SAM" id="Phobius"/>
    </source>
</evidence>
<keyword evidence="5 8" id="KW-0472">Membrane</keyword>
<dbReference type="PANTHER" id="PTHR42718:SF9">
    <property type="entry name" value="MAJOR FACILITATOR SUPERFAMILY MULTIDRUG TRANSPORTER MFSC"/>
    <property type="match status" value="1"/>
</dbReference>
<protein>
    <submittedName>
        <fullName evidence="10">MFS transporter</fullName>
    </submittedName>
</protein>
<evidence type="ECO:0000256" key="7">
    <source>
        <dbReference type="SAM" id="MobiDB-lite"/>
    </source>
</evidence>
<feature type="transmembrane region" description="Helical" evidence="8">
    <location>
        <begin position="73"/>
        <end position="91"/>
    </location>
</feature>
<reference evidence="10 11" key="1">
    <citation type="submission" date="2023-05" db="EMBL/GenBank/DDBJ databases">
        <title>Streptantibioticus silvisoli sp. nov., acidotolerant actinomycetes 1 from pine litter.</title>
        <authorList>
            <person name="Swiecimska M."/>
            <person name="Golinska P."/>
            <person name="Sangal V."/>
            <person name="Wachnowicz B."/>
            <person name="Goodfellow M."/>
        </authorList>
    </citation>
    <scope>NUCLEOTIDE SEQUENCE [LARGE SCALE GENOMIC DNA]</scope>
    <source>
        <strain evidence="10 11">DSM 42109</strain>
    </source>
</reference>
<evidence type="ECO:0000256" key="6">
    <source>
        <dbReference type="ARBA" id="ARBA00023251"/>
    </source>
</evidence>
<comment type="subcellular location">
    <subcellularLocation>
        <location evidence="1">Cell membrane</location>
        <topology evidence="1">Multi-pass membrane protein</topology>
    </subcellularLocation>
</comment>
<sequence>MPVAPEEPEPEPGRELGRDPGLDPEREEGRYSRARLVATLVVLVLFTETAPLELSLVYPAVRSMASEFGPDHVDKAVTAVNLAAVVSIPLVGRLADLYGKKRMMLCCGGLFAVGSLFCALAPTLPVLLLGRVFQGAVGGILAVAYALIRDVFPRRTVPVALGIVSTGIGISGLGAPFLGGALVDGFGFRGVFWFLLALVLVMLPLAALILPESPIRQCRSLDAPGALLLGAGAAVLLAGVGVGAREGWLSGPTVGTLAGGAVLLAGFVARERTTPEPAVDLRVLASPALRTPLIAAFFGVSLIGTFGYLLPQVLQTPPHGAISYGVGLTAFATAGWLFPQGLMSMLGGPLGGLLARRHSPRLGLMAALVLLSSALLLSPRDSRTNAGSC</sequence>
<dbReference type="EMBL" id="JANCPR020000043">
    <property type="protein sequence ID" value="MDJ1136633.1"/>
    <property type="molecule type" value="Genomic_DNA"/>
</dbReference>
<dbReference type="PROSITE" id="PS50850">
    <property type="entry name" value="MFS"/>
    <property type="match status" value="1"/>
</dbReference>
<feature type="transmembrane region" description="Helical" evidence="8">
    <location>
        <begin position="128"/>
        <end position="147"/>
    </location>
</feature>
<evidence type="ECO:0000313" key="11">
    <source>
        <dbReference type="Proteomes" id="UP001214441"/>
    </source>
</evidence>
<dbReference type="SUPFAM" id="SSF103473">
    <property type="entry name" value="MFS general substrate transporter"/>
    <property type="match status" value="1"/>
</dbReference>
<dbReference type="Pfam" id="PF07690">
    <property type="entry name" value="MFS_1"/>
    <property type="match status" value="1"/>
</dbReference>
<dbReference type="PANTHER" id="PTHR42718">
    <property type="entry name" value="MAJOR FACILITATOR SUPERFAMILY MULTIDRUG TRANSPORTER MFSC"/>
    <property type="match status" value="1"/>
</dbReference>
<dbReference type="Gene3D" id="1.20.1250.20">
    <property type="entry name" value="MFS general substrate transporter like domains"/>
    <property type="match status" value="1"/>
</dbReference>
<organism evidence="10 11">
    <name type="scientific">Streptomyces iconiensis</name>
    <dbReference type="NCBI Taxonomy" id="1384038"/>
    <lineage>
        <taxon>Bacteria</taxon>
        <taxon>Bacillati</taxon>
        <taxon>Actinomycetota</taxon>
        <taxon>Actinomycetes</taxon>
        <taxon>Kitasatosporales</taxon>
        <taxon>Streptomycetaceae</taxon>
        <taxon>Streptomyces</taxon>
    </lineage>
</organism>
<dbReference type="InterPro" id="IPR036259">
    <property type="entry name" value="MFS_trans_sf"/>
</dbReference>
<feature type="domain" description="Major facilitator superfamily (MFS) profile" evidence="9">
    <location>
        <begin position="34"/>
        <end position="389"/>
    </location>
</feature>
<evidence type="ECO:0000256" key="5">
    <source>
        <dbReference type="ARBA" id="ARBA00023136"/>
    </source>
</evidence>
<gene>
    <name evidence="10" type="ORF">NMN56_032740</name>
</gene>
<feature type="compositionally biased region" description="Basic and acidic residues" evidence="7">
    <location>
        <begin position="11"/>
        <end position="27"/>
    </location>
</feature>
<keyword evidence="6" id="KW-0046">Antibiotic resistance</keyword>
<keyword evidence="4 8" id="KW-1133">Transmembrane helix</keyword>
<feature type="compositionally biased region" description="Acidic residues" evidence="7">
    <location>
        <begin position="1"/>
        <end position="10"/>
    </location>
</feature>
<evidence type="ECO:0000256" key="2">
    <source>
        <dbReference type="ARBA" id="ARBA00022448"/>
    </source>
</evidence>
<feature type="transmembrane region" description="Helical" evidence="8">
    <location>
        <begin position="289"/>
        <end position="309"/>
    </location>
</feature>
<keyword evidence="11" id="KW-1185">Reference proteome</keyword>
<feature type="region of interest" description="Disordered" evidence="7">
    <location>
        <begin position="1"/>
        <end position="27"/>
    </location>
</feature>
<keyword evidence="3 8" id="KW-0812">Transmembrane</keyword>
<feature type="transmembrane region" description="Helical" evidence="8">
    <location>
        <begin position="159"/>
        <end position="179"/>
    </location>
</feature>
<keyword evidence="2" id="KW-0813">Transport</keyword>
<feature type="transmembrane region" description="Helical" evidence="8">
    <location>
        <begin position="321"/>
        <end position="338"/>
    </location>
</feature>
<comment type="caution">
    <text evidence="10">The sequence shown here is derived from an EMBL/GenBank/DDBJ whole genome shotgun (WGS) entry which is preliminary data.</text>
</comment>
<feature type="transmembrane region" description="Helical" evidence="8">
    <location>
        <begin position="359"/>
        <end position="377"/>
    </location>
</feature>
<evidence type="ECO:0000256" key="4">
    <source>
        <dbReference type="ARBA" id="ARBA00022989"/>
    </source>
</evidence>
<dbReference type="InterPro" id="IPR011701">
    <property type="entry name" value="MFS"/>
</dbReference>
<dbReference type="RefSeq" id="WP_280842787.1">
    <property type="nucleotide sequence ID" value="NZ_JANCPR020000043.1"/>
</dbReference>
<feature type="transmembrane region" description="Helical" evidence="8">
    <location>
        <begin position="103"/>
        <end position="122"/>
    </location>
</feature>
<dbReference type="InterPro" id="IPR020846">
    <property type="entry name" value="MFS_dom"/>
</dbReference>
<evidence type="ECO:0000313" key="10">
    <source>
        <dbReference type="EMBL" id="MDJ1136633.1"/>
    </source>
</evidence>
<name>A0ABT7A7M5_9ACTN</name>
<dbReference type="Proteomes" id="UP001214441">
    <property type="component" value="Unassembled WGS sequence"/>
</dbReference>
<feature type="transmembrane region" description="Helical" evidence="8">
    <location>
        <begin position="36"/>
        <end position="61"/>
    </location>
</feature>
<feature type="transmembrane region" description="Helical" evidence="8">
    <location>
        <begin position="223"/>
        <end position="242"/>
    </location>
</feature>
<accession>A0ABT7A7M5</accession>
<feature type="transmembrane region" description="Helical" evidence="8">
    <location>
        <begin position="191"/>
        <end position="211"/>
    </location>
</feature>
<evidence type="ECO:0000256" key="3">
    <source>
        <dbReference type="ARBA" id="ARBA00022692"/>
    </source>
</evidence>
<evidence type="ECO:0000256" key="1">
    <source>
        <dbReference type="ARBA" id="ARBA00004651"/>
    </source>
</evidence>
<evidence type="ECO:0000259" key="9">
    <source>
        <dbReference type="PROSITE" id="PS50850"/>
    </source>
</evidence>
<proteinExistence type="predicted"/>